<accession>A0ABR6MHU0</accession>
<evidence type="ECO:0000259" key="1">
    <source>
        <dbReference type="Pfam" id="PF11716"/>
    </source>
</evidence>
<reference evidence="2 3" key="1">
    <citation type="submission" date="2020-08" db="EMBL/GenBank/DDBJ databases">
        <title>Sequencing the genomes of 1000 actinobacteria strains.</title>
        <authorList>
            <person name="Klenk H.-P."/>
        </authorList>
    </citation>
    <scope>NUCLEOTIDE SEQUENCE [LARGE SCALE GENOMIC DNA]</scope>
    <source>
        <strain evidence="2 3">DSM 43036</strain>
    </source>
</reference>
<protein>
    <submittedName>
        <fullName evidence="2">Uncharacterized protein (TIGR03083 family)</fullName>
    </submittedName>
</protein>
<dbReference type="InterPro" id="IPR024344">
    <property type="entry name" value="MDMPI_metal-binding"/>
</dbReference>
<dbReference type="InterPro" id="IPR034660">
    <property type="entry name" value="DinB/YfiT-like"/>
</dbReference>
<dbReference type="SUPFAM" id="SSF109854">
    <property type="entry name" value="DinB/YfiT-like putative metalloenzymes"/>
    <property type="match status" value="1"/>
</dbReference>
<dbReference type="NCBIfam" id="TIGR03083">
    <property type="entry name" value="maleylpyruvate isomerase family mycothiol-dependent enzyme"/>
    <property type="match status" value="1"/>
</dbReference>
<dbReference type="Gene3D" id="1.20.120.450">
    <property type="entry name" value="dinb family like domain"/>
    <property type="match status" value="1"/>
</dbReference>
<dbReference type="Proteomes" id="UP000618986">
    <property type="component" value="Unassembled WGS sequence"/>
</dbReference>
<gene>
    <name evidence="2" type="ORF">FHU28_004782</name>
</gene>
<dbReference type="EMBL" id="JACHJC010000001">
    <property type="protein sequence ID" value="MBB5114943.1"/>
    <property type="molecule type" value="Genomic_DNA"/>
</dbReference>
<sequence length="230" mass="24695">MEGLTRRMETVRAAFRAECDSLERVLRELDDAALDRPTPCPPWRVRDLVAHVSTGAGRLAGMLTEPAPPRPEVDAAAYFGAAKFSPPVDRDRVDSARRAAREHPGAAEVAREFGRAWRATDEAVAAEPPARVVRTRHGDAMALPEFLRTRVVEVAVHGLDLADALDRTPWLTPPAADVVVGVLTGGAPVPPGLRWDALTVLRKATGRLPLTGDEQAELARAGIGRLAFGG</sequence>
<evidence type="ECO:0000313" key="2">
    <source>
        <dbReference type="EMBL" id="MBB5114943.1"/>
    </source>
</evidence>
<proteinExistence type="predicted"/>
<organism evidence="2 3">
    <name type="scientific">Micromonospora echinospora</name>
    <name type="common">Micromonospora purpurea</name>
    <dbReference type="NCBI Taxonomy" id="1877"/>
    <lineage>
        <taxon>Bacteria</taxon>
        <taxon>Bacillati</taxon>
        <taxon>Actinomycetota</taxon>
        <taxon>Actinomycetes</taxon>
        <taxon>Micromonosporales</taxon>
        <taxon>Micromonosporaceae</taxon>
        <taxon>Micromonospora</taxon>
    </lineage>
</organism>
<evidence type="ECO:0000313" key="3">
    <source>
        <dbReference type="Proteomes" id="UP000618986"/>
    </source>
</evidence>
<dbReference type="InterPro" id="IPR017517">
    <property type="entry name" value="Maleyloyr_isom"/>
</dbReference>
<feature type="domain" description="Mycothiol-dependent maleylpyruvate isomerase metal-binding" evidence="1">
    <location>
        <begin position="15"/>
        <end position="162"/>
    </location>
</feature>
<keyword evidence="3" id="KW-1185">Reference proteome</keyword>
<comment type="caution">
    <text evidence="2">The sequence shown here is derived from an EMBL/GenBank/DDBJ whole genome shotgun (WGS) entry which is preliminary data.</text>
</comment>
<dbReference type="Pfam" id="PF11716">
    <property type="entry name" value="MDMPI_N"/>
    <property type="match status" value="1"/>
</dbReference>
<name>A0ABR6MHU0_MICEC</name>